<feature type="domain" description="Myo-inositol-1-phosphate synthase GAPDH-like" evidence="1">
    <location>
        <begin position="218"/>
        <end position="329"/>
    </location>
</feature>
<name>A0A916JHY9_9BACT</name>
<dbReference type="InterPro" id="IPR013021">
    <property type="entry name" value="Myo-inos-1-P_Synthase_GAPDH"/>
</dbReference>
<dbReference type="EMBL" id="CAJRAF010000004">
    <property type="protein sequence ID" value="CAG5016860.1"/>
    <property type="molecule type" value="Genomic_DNA"/>
</dbReference>
<organism evidence="2 3">
    <name type="scientific">Dyadobacter helix</name>
    <dbReference type="NCBI Taxonomy" id="2822344"/>
    <lineage>
        <taxon>Bacteria</taxon>
        <taxon>Pseudomonadati</taxon>
        <taxon>Bacteroidota</taxon>
        <taxon>Cytophagia</taxon>
        <taxon>Cytophagales</taxon>
        <taxon>Spirosomataceae</taxon>
        <taxon>Dyadobacter</taxon>
    </lineage>
</organism>
<dbReference type="Gene3D" id="3.40.50.720">
    <property type="entry name" value="NAD(P)-binding Rossmann-like Domain"/>
    <property type="match status" value="2"/>
</dbReference>
<dbReference type="PANTHER" id="PTHR43125">
    <property type="entry name" value="INOSITOL-3-PHOSPHATE SYNTHASE"/>
    <property type="match status" value="1"/>
</dbReference>
<dbReference type="GO" id="GO:0004512">
    <property type="term" value="F:inositol-3-phosphate synthase activity"/>
    <property type="evidence" value="ECO:0007669"/>
    <property type="project" value="UniProtKB-EC"/>
</dbReference>
<evidence type="ECO:0000313" key="2">
    <source>
        <dbReference type="EMBL" id="CAG5016860.1"/>
    </source>
</evidence>
<dbReference type="SUPFAM" id="SSF51735">
    <property type="entry name" value="NAD(P)-binding Rossmann-fold domains"/>
    <property type="match status" value="1"/>
</dbReference>
<reference evidence="2" key="1">
    <citation type="submission" date="2021-04" db="EMBL/GenBank/DDBJ databases">
        <authorList>
            <person name="Rodrigo-Torres L."/>
            <person name="Arahal R. D."/>
            <person name="Lucena T."/>
        </authorList>
    </citation>
    <scope>NUCLEOTIDE SEQUENCE</scope>
    <source>
        <strain evidence="2">CECT 9275</strain>
    </source>
</reference>
<keyword evidence="3" id="KW-1185">Reference proteome</keyword>
<keyword evidence="2" id="KW-0413">Isomerase</keyword>
<dbReference type="PANTHER" id="PTHR43125:SF1">
    <property type="entry name" value="INOSITOL-3-PHOSPHATE SYNTHASE"/>
    <property type="match status" value="1"/>
</dbReference>
<protein>
    <submittedName>
        <fullName evidence="2">Inositol-3-phosphate synthase</fullName>
        <ecNumber evidence="2">5.5.1.4</ecNumber>
    </submittedName>
</protein>
<accession>A0A916JHY9</accession>
<dbReference type="Pfam" id="PF01658">
    <property type="entry name" value="Inos-1-P_synth"/>
    <property type="match status" value="1"/>
</dbReference>
<comment type="caution">
    <text evidence="2">The sequence shown here is derived from an EMBL/GenBank/DDBJ whole genome shotgun (WGS) entry which is preliminary data.</text>
</comment>
<dbReference type="GO" id="GO:0006021">
    <property type="term" value="P:inositol biosynthetic process"/>
    <property type="evidence" value="ECO:0007669"/>
    <property type="project" value="TreeGrafter"/>
</dbReference>
<sequence>MFQELKKIKVAILGVGNCASSLVQGVEYYTRYSENTSGLMADDIGGYKAKDIEFVCCFDIDERKIGLTLKDAIFARPNCAIVLNREISSEALVYRSPVIDGVSPQMSLYPADSRFVVKEELKKTDVLGSKSNYDASFIAVLRAEIVQQLKHHQAEVLINYLPVGSQLATEFYAEICLELGISLVNCIPVFIASDPVWEQKFVQAGIPLIGDDMRSQFGASIVSQMLQELAFERGHHVKAHIQRNVGGNTDFLNMEDKGRLQSKKISKENVIRAQNDIRGISTNDSFLHAGPSEYIAYYGDNKVANFRLELEGFMGAPVILDAQLSVQDSPNSAGVVIDAIRYVYVARELGLVGALRGPSAATQKTPPQQMMFSDALAECRALANRELTESTRKQLKSRSQVGLM</sequence>
<dbReference type="RefSeq" id="WP_215242009.1">
    <property type="nucleotide sequence ID" value="NZ_CAJRAF010000004.1"/>
</dbReference>
<dbReference type="Proteomes" id="UP000680038">
    <property type="component" value="Unassembled WGS sequence"/>
</dbReference>
<dbReference type="AlphaFoldDB" id="A0A916JHY9"/>
<dbReference type="EC" id="5.5.1.4" evidence="2"/>
<dbReference type="InterPro" id="IPR036291">
    <property type="entry name" value="NAD(P)-bd_dom_sf"/>
</dbReference>
<dbReference type="InterPro" id="IPR052199">
    <property type="entry name" value="MIPS"/>
</dbReference>
<evidence type="ECO:0000259" key="1">
    <source>
        <dbReference type="Pfam" id="PF01658"/>
    </source>
</evidence>
<proteinExistence type="predicted"/>
<dbReference type="SUPFAM" id="SSF55347">
    <property type="entry name" value="Glyceraldehyde-3-phosphate dehydrogenase-like, C-terminal domain"/>
    <property type="match status" value="1"/>
</dbReference>
<gene>
    <name evidence="2" type="primary">ino1</name>
    <name evidence="2" type="ORF">DYBT9275_05652</name>
</gene>
<evidence type="ECO:0000313" key="3">
    <source>
        <dbReference type="Proteomes" id="UP000680038"/>
    </source>
</evidence>